<dbReference type="OrthoDB" id="6101761at2759"/>
<dbReference type="InterPro" id="IPR042868">
    <property type="entry name" value="PHYHIP/PHYHIPL"/>
</dbReference>
<protein>
    <recommendedName>
        <fullName evidence="1">Phytanoyl-CoA hydroxylase-interacting protein-like C-terminal domain-containing protein</fullName>
    </recommendedName>
</protein>
<comment type="caution">
    <text evidence="2">The sequence shown here is derived from an EMBL/GenBank/DDBJ whole genome shotgun (WGS) entry which is preliminary data.</text>
</comment>
<reference evidence="2" key="1">
    <citation type="journal article" date="2020" name="Ecol. Evol.">
        <title>Genome structure and content of the rice root-knot nematode (Meloidogyne graminicola).</title>
        <authorList>
            <person name="Phan N.T."/>
            <person name="Danchin E.G.J."/>
            <person name="Klopp C."/>
            <person name="Perfus-Barbeoch L."/>
            <person name="Kozlowski D.K."/>
            <person name="Koutsovoulos G.D."/>
            <person name="Lopez-Roques C."/>
            <person name="Bouchez O."/>
            <person name="Zahm M."/>
            <person name="Besnard G."/>
            <person name="Bellafiore S."/>
        </authorList>
    </citation>
    <scope>NUCLEOTIDE SEQUENCE</scope>
    <source>
        <strain evidence="2">VN-18</strain>
    </source>
</reference>
<evidence type="ECO:0000259" key="1">
    <source>
        <dbReference type="Pfam" id="PF19281"/>
    </source>
</evidence>
<dbReference type="PANTHER" id="PTHR15698">
    <property type="entry name" value="PROTEIN CBG15099"/>
    <property type="match status" value="1"/>
</dbReference>
<dbReference type="AlphaFoldDB" id="A0A8T0A3Q0"/>
<accession>A0A8T0A3Q0</accession>
<organism evidence="2 3">
    <name type="scientific">Meloidogyne graminicola</name>
    <dbReference type="NCBI Taxonomy" id="189291"/>
    <lineage>
        <taxon>Eukaryota</taxon>
        <taxon>Metazoa</taxon>
        <taxon>Ecdysozoa</taxon>
        <taxon>Nematoda</taxon>
        <taxon>Chromadorea</taxon>
        <taxon>Rhabditida</taxon>
        <taxon>Tylenchina</taxon>
        <taxon>Tylenchomorpha</taxon>
        <taxon>Tylenchoidea</taxon>
        <taxon>Meloidogynidae</taxon>
        <taxon>Meloidogyninae</taxon>
        <taxon>Meloidogyne</taxon>
    </lineage>
</organism>
<name>A0A8T0A3Q0_9BILA</name>
<dbReference type="PANTHER" id="PTHR15698:SF4">
    <property type="entry name" value="PHYTANOYL-COA HYDROXYLASE-INTERACTING PROTEIN-LIKE C-TERMINAL DOMAIN-CONTAINING PROTEIN"/>
    <property type="match status" value="1"/>
</dbReference>
<dbReference type="Pfam" id="PF19281">
    <property type="entry name" value="PHYHIP_C"/>
    <property type="match status" value="1"/>
</dbReference>
<proteinExistence type="predicted"/>
<feature type="domain" description="Phytanoyl-CoA hydroxylase-interacting protein-like C-terminal" evidence="1">
    <location>
        <begin position="267"/>
        <end position="393"/>
    </location>
</feature>
<dbReference type="InterPro" id="IPR045545">
    <property type="entry name" value="PHYIP/PHIPL_C"/>
</dbReference>
<dbReference type="EMBL" id="JABEBT010000002">
    <property type="protein sequence ID" value="KAF7639956.1"/>
    <property type="molecule type" value="Genomic_DNA"/>
</dbReference>
<dbReference type="Proteomes" id="UP000605970">
    <property type="component" value="Unassembled WGS sequence"/>
</dbReference>
<evidence type="ECO:0000313" key="3">
    <source>
        <dbReference type="Proteomes" id="UP000605970"/>
    </source>
</evidence>
<keyword evidence="3" id="KW-1185">Reference proteome</keyword>
<sequence length="395" mass="45312">MWPPPRQNIMPIQPPPPFGMIPPPQHHVHPPDPYIDRSRLNCGNGPSISGPQWNYREIGNWRIPGEDWRNVSINQQPWSNHDIYRRQYGGNIPISTTRSFSQFDRRPNSPLIKQNSFEISQQIDYEKQLREHYEIPKPFSDFSEITLAAAVPSQQNEEKSFVNSIPSARRIHLSWKLPILPVSDKFKINLAIKLEELEGGIGRGAKSGELGLILDKVLPIHTTKTYFDSIPGSLYSIELNVIGQKGNIFATSRHKERAIFSFDEMMVLLQKAIDFTGNSMQSFTFLYRCKPRIYWDYVYETGQILNVYLKDSNGQAACPLNQNIEGLFFSAKTNLDGTLPNSSPFGDVRMVLPANNLLDPQRINLYFADFYCNRVPHYVTIVVALKDSKVDKYFF</sequence>
<evidence type="ECO:0000313" key="2">
    <source>
        <dbReference type="EMBL" id="KAF7639956.1"/>
    </source>
</evidence>
<dbReference type="GO" id="GO:0005737">
    <property type="term" value="C:cytoplasm"/>
    <property type="evidence" value="ECO:0007669"/>
    <property type="project" value="TreeGrafter"/>
</dbReference>
<gene>
    <name evidence="2" type="ORF">Mgra_00000398</name>
</gene>